<proteinExistence type="predicted"/>
<evidence type="ECO:0000313" key="2">
    <source>
        <dbReference type="EMBL" id="NKX90948.1"/>
    </source>
</evidence>
<reference evidence="2 3" key="1">
    <citation type="submission" date="2020-04" db="EMBL/GenBank/DDBJ databases">
        <title>MicrobeNet Type strains.</title>
        <authorList>
            <person name="Nicholson A.C."/>
        </authorList>
    </citation>
    <scope>NUCLEOTIDE SEQUENCE [LARGE SCALE GENOMIC DNA]</scope>
    <source>
        <strain evidence="2 3">DSM 44960</strain>
    </source>
</reference>
<protein>
    <recommendedName>
        <fullName evidence="1">ABC-three component systems C-terminal domain-containing protein</fullName>
    </recommendedName>
</protein>
<dbReference type="Pfam" id="PF20275">
    <property type="entry name" value="CTD10"/>
    <property type="match status" value="1"/>
</dbReference>
<name>A0A846WFE0_9NOCA</name>
<feature type="domain" description="ABC-three component systems C-terminal" evidence="1">
    <location>
        <begin position="174"/>
        <end position="301"/>
    </location>
</feature>
<dbReference type="InterPro" id="IPR046919">
    <property type="entry name" value="ABC-3C_CTD10"/>
</dbReference>
<comment type="caution">
    <text evidence="2">The sequence shown here is derived from an EMBL/GenBank/DDBJ whole genome shotgun (WGS) entry which is preliminary data.</text>
</comment>
<keyword evidence="3" id="KW-1185">Reference proteome</keyword>
<evidence type="ECO:0000259" key="1">
    <source>
        <dbReference type="Pfam" id="PF20275"/>
    </source>
</evidence>
<dbReference type="EMBL" id="JAAXOM010000008">
    <property type="protein sequence ID" value="NKX90948.1"/>
    <property type="molecule type" value="Genomic_DNA"/>
</dbReference>
<accession>A0A846WFE0</accession>
<organism evidence="2 3">
    <name type="scientific">Nocardia coubleae</name>
    <dbReference type="NCBI Taxonomy" id="356147"/>
    <lineage>
        <taxon>Bacteria</taxon>
        <taxon>Bacillati</taxon>
        <taxon>Actinomycetota</taxon>
        <taxon>Actinomycetes</taxon>
        <taxon>Mycobacteriales</taxon>
        <taxon>Nocardiaceae</taxon>
        <taxon>Nocardia</taxon>
    </lineage>
</organism>
<dbReference type="RefSeq" id="WP_067643135.1">
    <property type="nucleotide sequence ID" value="NZ_JAAXOM010000008.1"/>
</dbReference>
<gene>
    <name evidence="2" type="ORF">HGA10_27055</name>
</gene>
<evidence type="ECO:0000313" key="3">
    <source>
        <dbReference type="Proteomes" id="UP000572007"/>
    </source>
</evidence>
<sequence>MELASANWREWYRCRHQQECFKSGTPYEEYVSTVLSRFHSDFMNPAPTGTYGDGGCDGIAEAGTIAYACYGQRPGRKAEDELAEKIGKDFKRAFQEWPVFHTWRFVTNAPFGPKATKVMVGLQQTHHADPVRPLKIVHFNTDRLWSDIVGKLSADTLDELFPGVPGAANVELHDLIPLLDSLGSTAVTPNLGDSIRPVPPNKMSFNNLPESSRLEFNSGRLLAPRIDAWYASASDPGLYDTHGARFRALYQGVLAVTTDPGEVLERLYVALAGANPRMDRTRANATYAVVSYFFDSCHIFEEPPGATPSGEEVTRALAN</sequence>
<dbReference type="Proteomes" id="UP000572007">
    <property type="component" value="Unassembled WGS sequence"/>
</dbReference>
<dbReference type="AlphaFoldDB" id="A0A846WFE0"/>